<evidence type="ECO:0000256" key="3">
    <source>
        <dbReference type="ARBA" id="ARBA00022692"/>
    </source>
</evidence>
<evidence type="ECO:0000259" key="7">
    <source>
        <dbReference type="PROSITE" id="PS50850"/>
    </source>
</evidence>
<evidence type="ECO:0000313" key="9">
    <source>
        <dbReference type="Proteomes" id="UP000054270"/>
    </source>
</evidence>
<dbReference type="FunFam" id="1.20.1250.20:FF:000034">
    <property type="entry name" value="MFS general substrate transporter"/>
    <property type="match status" value="1"/>
</dbReference>
<comment type="subcellular location">
    <subcellularLocation>
        <location evidence="1">Membrane</location>
        <topology evidence="1">Multi-pass membrane protein</topology>
    </subcellularLocation>
</comment>
<keyword evidence="3 6" id="KW-0812">Transmembrane</keyword>
<protein>
    <recommendedName>
        <fullName evidence="7">Major facilitator superfamily (MFS) profile domain-containing protein</fullName>
    </recommendedName>
</protein>
<keyword evidence="5 6" id="KW-0472">Membrane</keyword>
<evidence type="ECO:0000256" key="6">
    <source>
        <dbReference type="SAM" id="Phobius"/>
    </source>
</evidence>
<dbReference type="FunFam" id="1.20.1250.20:FF:000013">
    <property type="entry name" value="MFS general substrate transporter"/>
    <property type="match status" value="1"/>
</dbReference>
<feature type="transmembrane region" description="Helical" evidence="6">
    <location>
        <begin position="156"/>
        <end position="177"/>
    </location>
</feature>
<proteinExistence type="predicted"/>
<feature type="transmembrane region" description="Helical" evidence="6">
    <location>
        <begin position="121"/>
        <end position="144"/>
    </location>
</feature>
<evidence type="ECO:0000313" key="8">
    <source>
        <dbReference type="EMBL" id="KJA23459.1"/>
    </source>
</evidence>
<evidence type="ECO:0000256" key="2">
    <source>
        <dbReference type="ARBA" id="ARBA00022448"/>
    </source>
</evidence>
<dbReference type="GO" id="GO:0022857">
    <property type="term" value="F:transmembrane transporter activity"/>
    <property type="evidence" value="ECO:0007669"/>
    <property type="project" value="InterPro"/>
</dbReference>
<evidence type="ECO:0000256" key="4">
    <source>
        <dbReference type="ARBA" id="ARBA00022989"/>
    </source>
</evidence>
<evidence type="ECO:0000256" key="5">
    <source>
        <dbReference type="ARBA" id="ARBA00023136"/>
    </source>
</evidence>
<organism evidence="8 9">
    <name type="scientific">Hypholoma sublateritium (strain FD-334 SS-4)</name>
    <dbReference type="NCBI Taxonomy" id="945553"/>
    <lineage>
        <taxon>Eukaryota</taxon>
        <taxon>Fungi</taxon>
        <taxon>Dikarya</taxon>
        <taxon>Basidiomycota</taxon>
        <taxon>Agaricomycotina</taxon>
        <taxon>Agaricomycetes</taxon>
        <taxon>Agaricomycetidae</taxon>
        <taxon>Agaricales</taxon>
        <taxon>Agaricineae</taxon>
        <taxon>Strophariaceae</taxon>
        <taxon>Hypholoma</taxon>
    </lineage>
</organism>
<feature type="transmembrane region" description="Helical" evidence="6">
    <location>
        <begin position="297"/>
        <end position="317"/>
    </location>
</feature>
<dbReference type="PANTHER" id="PTHR43791:SF19">
    <property type="entry name" value="TRANSPORTER, PUTATIVE (AFU_ORTHOLOGUE AFUA_1G01812)-RELATED"/>
    <property type="match status" value="1"/>
</dbReference>
<feature type="transmembrane region" description="Helical" evidence="6">
    <location>
        <begin position="324"/>
        <end position="343"/>
    </location>
</feature>
<feature type="domain" description="Major facilitator superfamily (MFS) profile" evidence="7">
    <location>
        <begin position="30"/>
        <end position="442"/>
    </location>
</feature>
<keyword evidence="2" id="KW-0813">Transport</keyword>
<gene>
    <name evidence="8" type="ORF">HYPSUDRAFT_66363</name>
</gene>
<dbReference type="Pfam" id="PF07690">
    <property type="entry name" value="MFS_1"/>
    <property type="match status" value="1"/>
</dbReference>
<dbReference type="PANTHER" id="PTHR43791">
    <property type="entry name" value="PERMEASE-RELATED"/>
    <property type="match status" value="1"/>
</dbReference>
<dbReference type="Proteomes" id="UP000054270">
    <property type="component" value="Unassembled WGS sequence"/>
</dbReference>
<accession>A0A0D2NXD9</accession>
<dbReference type="InterPro" id="IPR036259">
    <property type="entry name" value="MFS_trans_sf"/>
</dbReference>
<dbReference type="GO" id="GO:0016020">
    <property type="term" value="C:membrane"/>
    <property type="evidence" value="ECO:0007669"/>
    <property type="project" value="UniProtKB-SubCell"/>
</dbReference>
<feature type="transmembrane region" description="Helical" evidence="6">
    <location>
        <begin position="68"/>
        <end position="89"/>
    </location>
</feature>
<feature type="transmembrane region" description="Helical" evidence="6">
    <location>
        <begin position="189"/>
        <end position="211"/>
    </location>
</feature>
<reference evidence="9" key="1">
    <citation type="submission" date="2014-04" db="EMBL/GenBank/DDBJ databases">
        <title>Evolutionary Origins and Diversification of the Mycorrhizal Mutualists.</title>
        <authorList>
            <consortium name="DOE Joint Genome Institute"/>
            <consortium name="Mycorrhizal Genomics Consortium"/>
            <person name="Kohler A."/>
            <person name="Kuo A."/>
            <person name="Nagy L.G."/>
            <person name="Floudas D."/>
            <person name="Copeland A."/>
            <person name="Barry K.W."/>
            <person name="Cichocki N."/>
            <person name="Veneault-Fourrey C."/>
            <person name="LaButti K."/>
            <person name="Lindquist E.A."/>
            <person name="Lipzen A."/>
            <person name="Lundell T."/>
            <person name="Morin E."/>
            <person name="Murat C."/>
            <person name="Riley R."/>
            <person name="Ohm R."/>
            <person name="Sun H."/>
            <person name="Tunlid A."/>
            <person name="Henrissat B."/>
            <person name="Grigoriev I.V."/>
            <person name="Hibbett D.S."/>
            <person name="Martin F."/>
        </authorList>
    </citation>
    <scope>NUCLEOTIDE SEQUENCE [LARGE SCALE GENOMIC DNA]</scope>
    <source>
        <strain evidence="9">FD-334 SS-4</strain>
    </source>
</reference>
<evidence type="ECO:0000256" key="1">
    <source>
        <dbReference type="ARBA" id="ARBA00004141"/>
    </source>
</evidence>
<feature type="transmembrane region" description="Helical" evidence="6">
    <location>
        <begin position="416"/>
        <end position="437"/>
    </location>
</feature>
<feature type="transmembrane region" description="Helical" evidence="6">
    <location>
        <begin position="28"/>
        <end position="48"/>
    </location>
</feature>
<dbReference type="OrthoDB" id="2962993at2759"/>
<name>A0A0D2NXD9_HYPSF</name>
<dbReference type="EMBL" id="KN817543">
    <property type="protein sequence ID" value="KJA23459.1"/>
    <property type="molecule type" value="Genomic_DNA"/>
</dbReference>
<dbReference type="InterPro" id="IPR020846">
    <property type="entry name" value="MFS_dom"/>
</dbReference>
<sequence>MKQQLPRLKIRRAMLTVNEKKLLRKIDYLIVPWMTLLYLLSFMDRGSIGNAKLYNLEGDLHISDRQYLNGLTVFFFPYAFIEPLSNVFLRRLRPSVYLSSIMLAWGVIMTCHGIITNYGGLIAVRFLLGLTEGGLYAGVIFYMSSWFKRSEMGTRVAIFFSAATIAGAFSGLLAAAISNMNGVGGKAGWQWIFILEGLATVIVAISSFWVIQDFPITAKFLTEAERIFVINRLQNDSKQSASGETFSMKYIVQSLTDWHTYVGLGIFMGFDGPLYAFSLFTPSIIHQLGFGPTVANLLSVPVYVWACLITCGVGVLGDRTNSRGYINCFFFGIGGIGYIILLVSKSAALSYFAVYLAAASIYPVAANSATWFACNFEGSYKRAVTVAIVIGFGNLNGAVTSNVYRAQDTPFYRLGHAVVLGYIGIGLASSAICTVMLRRENARRDRGERDEVIQGIPNDNAQERNGVYASVDEARSAKGDKWSGFRYIV</sequence>
<feature type="transmembrane region" description="Helical" evidence="6">
    <location>
        <begin position="384"/>
        <end position="404"/>
    </location>
</feature>
<dbReference type="PROSITE" id="PS50850">
    <property type="entry name" value="MFS"/>
    <property type="match status" value="1"/>
</dbReference>
<dbReference type="SUPFAM" id="SSF103473">
    <property type="entry name" value="MFS general substrate transporter"/>
    <property type="match status" value="1"/>
</dbReference>
<dbReference type="Gene3D" id="1.20.1250.20">
    <property type="entry name" value="MFS general substrate transporter like domains"/>
    <property type="match status" value="1"/>
</dbReference>
<feature type="transmembrane region" description="Helical" evidence="6">
    <location>
        <begin position="349"/>
        <end position="372"/>
    </location>
</feature>
<keyword evidence="4 6" id="KW-1133">Transmembrane helix</keyword>
<dbReference type="OMA" id="ANSATWF"/>
<keyword evidence="9" id="KW-1185">Reference proteome</keyword>
<feature type="transmembrane region" description="Helical" evidence="6">
    <location>
        <begin position="258"/>
        <end position="277"/>
    </location>
</feature>
<dbReference type="AlphaFoldDB" id="A0A0D2NXD9"/>
<dbReference type="InterPro" id="IPR011701">
    <property type="entry name" value="MFS"/>
</dbReference>
<feature type="transmembrane region" description="Helical" evidence="6">
    <location>
        <begin position="96"/>
        <end position="115"/>
    </location>
</feature>